<dbReference type="Proteomes" id="UP000004994">
    <property type="component" value="Chromosome 3"/>
</dbReference>
<name>A0A3Q7FT40_SOLLC</name>
<accession>A0A3Q7FT40</accession>
<organism evidence="1">
    <name type="scientific">Solanum lycopersicum</name>
    <name type="common">Tomato</name>
    <name type="synonym">Lycopersicon esculentum</name>
    <dbReference type="NCBI Taxonomy" id="4081"/>
    <lineage>
        <taxon>Eukaryota</taxon>
        <taxon>Viridiplantae</taxon>
        <taxon>Streptophyta</taxon>
        <taxon>Embryophyta</taxon>
        <taxon>Tracheophyta</taxon>
        <taxon>Spermatophyta</taxon>
        <taxon>Magnoliopsida</taxon>
        <taxon>eudicotyledons</taxon>
        <taxon>Gunneridae</taxon>
        <taxon>Pentapetalae</taxon>
        <taxon>asterids</taxon>
        <taxon>lamiids</taxon>
        <taxon>Solanales</taxon>
        <taxon>Solanaceae</taxon>
        <taxon>Solanoideae</taxon>
        <taxon>Solaneae</taxon>
        <taxon>Solanum</taxon>
        <taxon>Solanum subgen. Lycopersicon</taxon>
    </lineage>
</organism>
<proteinExistence type="predicted"/>
<evidence type="ECO:0000313" key="2">
    <source>
        <dbReference type="Proteomes" id="UP000004994"/>
    </source>
</evidence>
<sequence length="125" mass="14636">MQRLFSIFCPILINNPRPLHPRLSELRNSCRRRRRRRWIVTGSGCGSKDIGNSREGVVGLETVMISDEKLLRMMKRERHRKEKSMILTKAGDFVSETRLFSEPDKLILIDDVVRRIEDDDGVKEQ</sequence>
<protein>
    <submittedName>
        <fullName evidence="1">Uncharacterized protein</fullName>
    </submittedName>
</protein>
<evidence type="ECO:0000313" key="1">
    <source>
        <dbReference type="EnsemblPlants" id="Solyc03g117220.1.1.1"/>
    </source>
</evidence>
<reference evidence="1" key="1">
    <citation type="journal article" date="2012" name="Nature">
        <title>The tomato genome sequence provides insights into fleshy fruit evolution.</title>
        <authorList>
            <consortium name="Tomato Genome Consortium"/>
        </authorList>
    </citation>
    <scope>NUCLEOTIDE SEQUENCE [LARGE SCALE GENOMIC DNA]</scope>
    <source>
        <strain evidence="1">cv. Heinz 1706</strain>
    </source>
</reference>
<dbReference type="PaxDb" id="4081-Solyc03g117220.1.1"/>
<dbReference type="EnsemblPlants" id="Solyc03g117220.1.1">
    <property type="protein sequence ID" value="Solyc03g117220.1.1.1"/>
    <property type="gene ID" value="Solyc03g117220.1"/>
</dbReference>
<reference evidence="1" key="2">
    <citation type="submission" date="2019-01" db="UniProtKB">
        <authorList>
            <consortium name="EnsemblPlants"/>
        </authorList>
    </citation>
    <scope>IDENTIFICATION</scope>
    <source>
        <strain evidence="1">cv. Heinz 1706</strain>
    </source>
</reference>
<keyword evidence="2" id="KW-1185">Reference proteome</keyword>
<dbReference type="AlphaFoldDB" id="A0A3Q7FT40"/>
<dbReference type="Gramene" id="Solyc03g117220.1.1">
    <property type="protein sequence ID" value="Solyc03g117220.1.1.1"/>
    <property type="gene ID" value="Solyc03g117220.1"/>
</dbReference>
<dbReference type="InParanoid" id="A0A3Q7FT40"/>